<evidence type="ECO:0000313" key="2">
    <source>
        <dbReference type="Proteomes" id="UP000031971"/>
    </source>
</evidence>
<dbReference type="RefSeq" id="WP_041039208.1">
    <property type="nucleotide sequence ID" value="NZ_JXSL01000009.1"/>
</dbReference>
<sequence>MPYQGQKASKGGHADLIRNPDVEAFLNDCVYMREPSDDEGAAIASQFLSAPKGSGLPNCVVASDASPYSDPISNRFPSTQVGYVKVSLIAFDMNNFKGLIEAGSSLIDPFKVAAFHRDAEAVSFTLPGSNVRYKGAKTVKDGFRLAVYEQLSHDRTSFGAQGITAKDTLLSIEDGKIEIDKCPACGAKHAFEFDPKHEQIQCPACSQIAYVTDYMRIHEQISDYGDNSAAITRFMNAAEHLLVATLVKTLADSNLTQLSSMAFIIDGPLALFGQPAKVHSPLMRFYHTVSDILSKKGYEPPLLIGLQKEGQVMEHARSLDRFLKPNTFRVIDDDYRARYINGGPTQLDNFGHETYYGQDFILKTESGRIFTVGIPYPFPDKTNRSVFAKQKSDISRYAPWLGRAFDLVRHLEFDLYESAVVPVALAHRHASISLVPGGKMLDLLTKKHVGNQT</sequence>
<name>A0A0C2V666_PARME</name>
<dbReference type="OrthoDB" id="63920at2"/>
<dbReference type="AlphaFoldDB" id="A0A0C2V666"/>
<keyword evidence="2" id="KW-1185">Reference proteome</keyword>
<evidence type="ECO:0000313" key="1">
    <source>
        <dbReference type="EMBL" id="KIM00557.1"/>
    </source>
</evidence>
<proteinExistence type="predicted"/>
<accession>A0A0C2V666</accession>
<organism evidence="1 2">
    <name type="scientific">Paramagnetospirillum magnetotacticum MS-1</name>
    <dbReference type="NCBI Taxonomy" id="272627"/>
    <lineage>
        <taxon>Bacteria</taxon>
        <taxon>Pseudomonadati</taxon>
        <taxon>Pseudomonadota</taxon>
        <taxon>Alphaproteobacteria</taxon>
        <taxon>Rhodospirillales</taxon>
        <taxon>Magnetospirillaceae</taxon>
        <taxon>Paramagnetospirillum</taxon>
    </lineage>
</organism>
<dbReference type="Proteomes" id="UP000031971">
    <property type="component" value="Unassembled WGS sequence"/>
</dbReference>
<comment type="caution">
    <text evidence="1">The sequence shown here is derived from an EMBL/GenBank/DDBJ whole genome shotgun (WGS) entry which is preliminary data.</text>
</comment>
<dbReference type="EMBL" id="JXSL01000009">
    <property type="protein sequence ID" value="KIM00557.1"/>
    <property type="molecule type" value="Genomic_DNA"/>
</dbReference>
<gene>
    <name evidence="1" type="ORF">CCC_03159</name>
</gene>
<evidence type="ECO:0008006" key="3">
    <source>
        <dbReference type="Google" id="ProtNLM"/>
    </source>
</evidence>
<reference evidence="1 2" key="1">
    <citation type="submission" date="2015-01" db="EMBL/GenBank/DDBJ databases">
        <title>Genome Sequence of Magnetospirillum magnetotacticum Strain MS-1.</title>
        <authorList>
            <person name="Marinov G.K."/>
            <person name="Smalley M.D."/>
            <person name="DeSalvo G."/>
        </authorList>
    </citation>
    <scope>NUCLEOTIDE SEQUENCE [LARGE SCALE GENOMIC DNA]</scope>
    <source>
        <strain evidence="1 2">MS-1</strain>
    </source>
</reference>
<protein>
    <recommendedName>
        <fullName evidence="3">NurA domain-containing protein</fullName>
    </recommendedName>
</protein>